<feature type="compositionally biased region" description="Low complexity" evidence="1">
    <location>
        <begin position="252"/>
        <end position="264"/>
    </location>
</feature>
<keyword evidence="3" id="KW-1185">Reference proteome</keyword>
<dbReference type="AlphaFoldDB" id="A0A1Y1ZM61"/>
<sequence>MCDSTFAFGQRGGYFFQCPSKRAYSRLPNKLQTLLSSRQVSQIYHIALGFENSFLITYRDAQGKDRIESQDLLKELNDFLYAKTRNIRALRLSLGSYNESFFVHDQANCLWMNLPAELLVALQARIKVGRWIDRPKIVALGANQNFVLVTERNVVIRDLRNYRQLSAWLDGAGELANVVLNPSRYEGFVVVTKDGGMTHGSLPEHSIQDIEGMRREILIDSKLAIASGKIKEVKRKVAAAEDRLQKPSLQHSTSSSASSARSATILRRGWTERKNEITAQASSRGLKLSLSLNISAAGIAGMLGNRGE</sequence>
<gene>
    <name evidence="2" type="ORF">BCR34DRAFT_565470</name>
</gene>
<evidence type="ECO:0000313" key="2">
    <source>
        <dbReference type="EMBL" id="ORY11342.1"/>
    </source>
</evidence>
<evidence type="ECO:0000313" key="3">
    <source>
        <dbReference type="Proteomes" id="UP000193144"/>
    </source>
</evidence>
<organism evidence="2 3">
    <name type="scientific">Clohesyomyces aquaticus</name>
    <dbReference type="NCBI Taxonomy" id="1231657"/>
    <lineage>
        <taxon>Eukaryota</taxon>
        <taxon>Fungi</taxon>
        <taxon>Dikarya</taxon>
        <taxon>Ascomycota</taxon>
        <taxon>Pezizomycotina</taxon>
        <taxon>Dothideomycetes</taxon>
        <taxon>Pleosporomycetidae</taxon>
        <taxon>Pleosporales</taxon>
        <taxon>Lindgomycetaceae</taxon>
        <taxon>Clohesyomyces</taxon>
    </lineage>
</organism>
<dbReference type="STRING" id="1231657.A0A1Y1ZM61"/>
<protein>
    <submittedName>
        <fullName evidence="2">Uncharacterized protein</fullName>
    </submittedName>
</protein>
<dbReference type="EMBL" id="MCFA01000062">
    <property type="protein sequence ID" value="ORY11342.1"/>
    <property type="molecule type" value="Genomic_DNA"/>
</dbReference>
<dbReference type="OrthoDB" id="5149635at2759"/>
<dbReference type="Proteomes" id="UP000193144">
    <property type="component" value="Unassembled WGS sequence"/>
</dbReference>
<feature type="region of interest" description="Disordered" evidence="1">
    <location>
        <begin position="242"/>
        <end position="264"/>
    </location>
</feature>
<proteinExistence type="predicted"/>
<accession>A0A1Y1ZM61</accession>
<evidence type="ECO:0000256" key="1">
    <source>
        <dbReference type="SAM" id="MobiDB-lite"/>
    </source>
</evidence>
<reference evidence="2 3" key="1">
    <citation type="submission" date="2016-07" db="EMBL/GenBank/DDBJ databases">
        <title>Pervasive Adenine N6-methylation of Active Genes in Fungi.</title>
        <authorList>
            <consortium name="DOE Joint Genome Institute"/>
            <person name="Mondo S.J."/>
            <person name="Dannebaum R.O."/>
            <person name="Kuo R.C."/>
            <person name="Labutti K."/>
            <person name="Haridas S."/>
            <person name="Kuo A."/>
            <person name="Salamov A."/>
            <person name="Ahrendt S.R."/>
            <person name="Lipzen A."/>
            <person name="Sullivan W."/>
            <person name="Andreopoulos W.B."/>
            <person name="Clum A."/>
            <person name="Lindquist E."/>
            <person name="Daum C."/>
            <person name="Ramamoorthy G.K."/>
            <person name="Gryganskyi A."/>
            <person name="Culley D."/>
            <person name="Magnuson J.K."/>
            <person name="James T.Y."/>
            <person name="O'Malley M.A."/>
            <person name="Stajich J.E."/>
            <person name="Spatafora J.W."/>
            <person name="Visel A."/>
            <person name="Grigoriev I.V."/>
        </authorList>
    </citation>
    <scope>NUCLEOTIDE SEQUENCE [LARGE SCALE GENOMIC DNA]</scope>
    <source>
        <strain evidence="2 3">CBS 115471</strain>
    </source>
</reference>
<name>A0A1Y1ZM61_9PLEO</name>
<comment type="caution">
    <text evidence="2">The sequence shown here is derived from an EMBL/GenBank/DDBJ whole genome shotgun (WGS) entry which is preliminary data.</text>
</comment>